<dbReference type="EMBL" id="UINC01174285">
    <property type="protein sequence ID" value="SVD80330.1"/>
    <property type="molecule type" value="Genomic_DNA"/>
</dbReference>
<feature type="non-terminal residue" evidence="1">
    <location>
        <position position="145"/>
    </location>
</feature>
<dbReference type="AlphaFoldDB" id="A0A382YB61"/>
<reference evidence="1" key="1">
    <citation type="submission" date="2018-05" db="EMBL/GenBank/DDBJ databases">
        <authorList>
            <person name="Lanie J.A."/>
            <person name="Ng W.-L."/>
            <person name="Kazmierczak K.M."/>
            <person name="Andrzejewski T.M."/>
            <person name="Davidsen T.M."/>
            <person name="Wayne K.J."/>
            <person name="Tettelin H."/>
            <person name="Glass J.I."/>
            <person name="Rusch D."/>
            <person name="Podicherti R."/>
            <person name="Tsui H.-C.T."/>
            <person name="Winkler M.E."/>
        </authorList>
    </citation>
    <scope>NUCLEOTIDE SEQUENCE</scope>
</reference>
<accession>A0A382YB61</accession>
<organism evidence="1">
    <name type="scientific">marine metagenome</name>
    <dbReference type="NCBI Taxonomy" id="408172"/>
    <lineage>
        <taxon>unclassified sequences</taxon>
        <taxon>metagenomes</taxon>
        <taxon>ecological metagenomes</taxon>
    </lineage>
</organism>
<evidence type="ECO:0000313" key="1">
    <source>
        <dbReference type="EMBL" id="SVD80330.1"/>
    </source>
</evidence>
<name>A0A382YB61_9ZZZZ</name>
<protein>
    <submittedName>
        <fullName evidence="1">Uncharacterized protein</fullName>
    </submittedName>
</protein>
<proteinExistence type="predicted"/>
<sequence>MISYNSLDDLTKQNLKKEINDCALALGGKNHFLHLLEEIRKERHHPLMAKNSSFRFSYGTVKWEKVIFKDKVHLLIKMTKDRENNGNLMPKKGDRKYKTVMNLLRTLGPMKFEIRPKNNKDGDGFNLHPFDIIDENTSHLNFMFD</sequence>
<gene>
    <name evidence="1" type="ORF">METZ01_LOCUS433184</name>
</gene>